<evidence type="ECO:0000313" key="6">
    <source>
        <dbReference type="Proteomes" id="UP000094849"/>
    </source>
</evidence>
<keyword evidence="3" id="KW-0812">Transmembrane</keyword>
<dbReference type="STRING" id="1818881.A3196_06395"/>
<keyword evidence="2" id="KW-0732">Signal</keyword>
<evidence type="ECO:0000313" key="5">
    <source>
        <dbReference type="EMBL" id="ODB96419.1"/>
    </source>
</evidence>
<organism evidence="5 6">
    <name type="scientific">Candidatus Thiodiazotropha endoloripes</name>
    <dbReference type="NCBI Taxonomy" id="1818881"/>
    <lineage>
        <taxon>Bacteria</taxon>
        <taxon>Pseudomonadati</taxon>
        <taxon>Pseudomonadota</taxon>
        <taxon>Gammaproteobacteria</taxon>
        <taxon>Chromatiales</taxon>
        <taxon>Sedimenticolaceae</taxon>
        <taxon>Candidatus Thiodiazotropha</taxon>
    </lineage>
</organism>
<dbReference type="RefSeq" id="WP_069015457.1">
    <property type="nucleotide sequence ID" value="NZ_LVJW01000006.1"/>
</dbReference>
<keyword evidence="3" id="KW-0472">Membrane</keyword>
<dbReference type="Proteomes" id="UP000094849">
    <property type="component" value="Unassembled WGS sequence"/>
</dbReference>
<dbReference type="Gene3D" id="3.40.190.10">
    <property type="entry name" value="Periplasmic binding protein-like II"/>
    <property type="match status" value="2"/>
</dbReference>
<dbReference type="EMBL" id="LVJZ01000003">
    <property type="protein sequence ID" value="ODB96419.1"/>
    <property type="molecule type" value="Genomic_DNA"/>
</dbReference>
<dbReference type="PANTHER" id="PTHR35936">
    <property type="entry name" value="MEMBRANE-BOUND LYTIC MUREIN TRANSGLYCOSYLASE F"/>
    <property type="match status" value="1"/>
</dbReference>
<dbReference type="AlphaFoldDB" id="A0A1E2UNY8"/>
<name>A0A1E2UNY8_9GAMM</name>
<protein>
    <recommendedName>
        <fullName evidence="4">Solute-binding protein family 3/N-terminal domain-containing protein</fullName>
    </recommendedName>
</protein>
<comment type="caution">
    <text evidence="5">The sequence shown here is derived from an EMBL/GenBank/DDBJ whole genome shotgun (WGS) entry which is preliminary data.</text>
</comment>
<dbReference type="OrthoDB" id="5455619at2"/>
<dbReference type="Pfam" id="PF00497">
    <property type="entry name" value="SBP_bac_3"/>
    <property type="match status" value="1"/>
</dbReference>
<keyword evidence="6" id="KW-1185">Reference proteome</keyword>
<evidence type="ECO:0000259" key="4">
    <source>
        <dbReference type="SMART" id="SM00062"/>
    </source>
</evidence>
<comment type="similarity">
    <text evidence="1">Belongs to the bacterial solute-binding protein 3 family.</text>
</comment>
<accession>A0A1E2UNY8</accession>
<reference evidence="5 6" key="1">
    <citation type="submission" date="2016-03" db="EMBL/GenBank/DDBJ databases">
        <title>Chemosynthetic sulphur-oxidizing symbionts of marine invertebrate animals are capable of nitrogen fixation.</title>
        <authorList>
            <person name="Petersen J.M."/>
            <person name="Kemper A."/>
            <person name="Gruber-Vodicka H."/>
            <person name="Cardini U."/>
            <person name="Geest Mvander."/>
            <person name="Kleiner M."/>
            <person name="Bulgheresi S."/>
            <person name="Fussmann M."/>
            <person name="Herbold C."/>
            <person name="Seah B.K.B."/>
            <person name="Antony C.Paul."/>
            <person name="Liu D."/>
            <person name="Belitz A."/>
            <person name="Weber M."/>
        </authorList>
    </citation>
    <scope>NUCLEOTIDE SEQUENCE [LARGE SCALE GENOMIC DNA]</scope>
    <source>
        <strain evidence="5">G_D</strain>
    </source>
</reference>
<evidence type="ECO:0000256" key="1">
    <source>
        <dbReference type="ARBA" id="ARBA00010333"/>
    </source>
</evidence>
<feature type="domain" description="Solute-binding protein family 3/N-terminal" evidence="4">
    <location>
        <begin position="57"/>
        <end position="286"/>
    </location>
</feature>
<dbReference type="SMART" id="SM00062">
    <property type="entry name" value="PBPb"/>
    <property type="match status" value="1"/>
</dbReference>
<evidence type="ECO:0000256" key="2">
    <source>
        <dbReference type="ARBA" id="ARBA00022729"/>
    </source>
</evidence>
<dbReference type="PANTHER" id="PTHR35936:SF25">
    <property type="entry name" value="ABC TRANSPORTER SUBSTRATE-BINDING PROTEIN"/>
    <property type="match status" value="1"/>
</dbReference>
<feature type="transmembrane region" description="Helical" evidence="3">
    <location>
        <begin position="37"/>
        <end position="53"/>
    </location>
</feature>
<sequence>MRIQNNSLNYRAQQTETSVKPQYQADYKVKIASLLKIRLFLFFILLPLSALTAQCDEIVILGNYDKPPKIYLENGYPRGFLIEIMQYLERKLPYNFKYQLYPWRRAYKNALNNDGGIIGLSKTSQRETLFDYSEAIYLDEVMLVVLKSNDLEFDSVTDLKGLTIGIQRGASYGDLFDQEKNSLFRIEEDKSGRQRLKKLLSGRIDAALLGPGRTGVEHIINQDQHLREHRDDFRIVAQPFKRDPNHLGFAKTMNMTTFLQHFNEALLAAKQAGQIDKIISSYRSLSTAKGCRYLNKCSHQETTSR</sequence>
<evidence type="ECO:0000256" key="3">
    <source>
        <dbReference type="SAM" id="Phobius"/>
    </source>
</evidence>
<gene>
    <name evidence="5" type="ORF">A3196_06395</name>
</gene>
<dbReference type="SUPFAM" id="SSF53850">
    <property type="entry name" value="Periplasmic binding protein-like II"/>
    <property type="match status" value="1"/>
</dbReference>
<keyword evidence="3" id="KW-1133">Transmembrane helix</keyword>
<dbReference type="InterPro" id="IPR001638">
    <property type="entry name" value="Solute-binding_3/MltF_N"/>
</dbReference>
<proteinExistence type="inferred from homology"/>